<dbReference type="Proteomes" id="UP000530928">
    <property type="component" value="Unassembled WGS sequence"/>
</dbReference>
<dbReference type="SUPFAM" id="SSF50249">
    <property type="entry name" value="Nucleic acid-binding proteins"/>
    <property type="match status" value="1"/>
</dbReference>
<comment type="caution">
    <text evidence="2">The sequence shown here is derived from an EMBL/GenBank/DDBJ whole genome shotgun (WGS) entry which is preliminary data.</text>
</comment>
<dbReference type="PANTHER" id="PTHR34075:SF5">
    <property type="entry name" value="BLR3430 PROTEIN"/>
    <property type="match status" value="1"/>
</dbReference>
<evidence type="ECO:0000259" key="1">
    <source>
        <dbReference type="Pfam" id="PF12172"/>
    </source>
</evidence>
<dbReference type="EMBL" id="JACDUR010000001">
    <property type="protein sequence ID" value="MBA2888816.1"/>
    <property type="molecule type" value="Genomic_DNA"/>
</dbReference>
<dbReference type="InterPro" id="IPR022002">
    <property type="entry name" value="ChsH2_Znr"/>
</dbReference>
<evidence type="ECO:0000313" key="2">
    <source>
        <dbReference type="EMBL" id="MBA2888816.1"/>
    </source>
</evidence>
<sequence>MTDRDSAAWWERVAEGRLEVQECSRCGTLRFPARAFCPRCRAEDWRWRAVEPVAEVDSWIVERRTTPPTTIVRVRLARAPHVVMYGNWRAEREPSPGERVGAVFEDGPKVNWVPRP</sequence>
<name>A0A7W0CCV8_9ACTN</name>
<evidence type="ECO:0000313" key="3">
    <source>
        <dbReference type="Proteomes" id="UP000530928"/>
    </source>
</evidence>
<dbReference type="InterPro" id="IPR012340">
    <property type="entry name" value="NA-bd_OB-fold"/>
</dbReference>
<organism evidence="2 3">
    <name type="scientific">Nonomuraea soli</name>
    <dbReference type="NCBI Taxonomy" id="1032476"/>
    <lineage>
        <taxon>Bacteria</taxon>
        <taxon>Bacillati</taxon>
        <taxon>Actinomycetota</taxon>
        <taxon>Actinomycetes</taxon>
        <taxon>Streptosporangiales</taxon>
        <taxon>Streptosporangiaceae</taxon>
        <taxon>Nonomuraea</taxon>
    </lineage>
</organism>
<keyword evidence="3" id="KW-1185">Reference proteome</keyword>
<reference evidence="2 3" key="1">
    <citation type="submission" date="2020-07" db="EMBL/GenBank/DDBJ databases">
        <title>Genomic Encyclopedia of Type Strains, Phase IV (KMG-IV): sequencing the most valuable type-strain genomes for metagenomic binning, comparative biology and taxonomic classification.</title>
        <authorList>
            <person name="Goeker M."/>
        </authorList>
    </citation>
    <scope>NUCLEOTIDE SEQUENCE [LARGE SCALE GENOMIC DNA]</scope>
    <source>
        <strain evidence="2 3">DSM 45533</strain>
    </source>
</reference>
<feature type="domain" description="ChsH2 rubredoxin-like zinc ribbon" evidence="1">
    <location>
        <begin position="10"/>
        <end position="45"/>
    </location>
</feature>
<gene>
    <name evidence="2" type="ORF">HNR30_000151</name>
</gene>
<dbReference type="PANTHER" id="PTHR34075">
    <property type="entry name" value="BLR3430 PROTEIN"/>
    <property type="match status" value="1"/>
</dbReference>
<accession>A0A7W0CCV8</accession>
<dbReference type="Gene3D" id="6.10.30.10">
    <property type="match status" value="1"/>
</dbReference>
<dbReference type="AlphaFoldDB" id="A0A7W0CCV8"/>
<proteinExistence type="predicted"/>
<dbReference type="Pfam" id="PF12172">
    <property type="entry name" value="zf-ChsH2"/>
    <property type="match status" value="1"/>
</dbReference>
<protein>
    <recommendedName>
        <fullName evidence="1">ChsH2 rubredoxin-like zinc ribbon domain-containing protein</fullName>
    </recommendedName>
</protein>
<dbReference type="InterPro" id="IPR052513">
    <property type="entry name" value="Thioester_dehydratase-like"/>
</dbReference>
<dbReference type="RefSeq" id="WP_181607208.1">
    <property type="nucleotide sequence ID" value="NZ_BAABAM010000001.1"/>
</dbReference>